<dbReference type="Pfam" id="PF13822">
    <property type="entry name" value="ACC_epsilon"/>
    <property type="match status" value="1"/>
</dbReference>
<accession>A0A086MRM5</accession>
<reference evidence="1 2" key="1">
    <citation type="submission" date="2014-05" db="EMBL/GenBank/DDBJ databases">
        <title>Complete genome sequence of the Streptomyces mutabilis TRM45540.</title>
        <authorList>
            <person name="Luo X."/>
            <person name="Zhang L."/>
        </authorList>
    </citation>
    <scope>NUCLEOTIDE SEQUENCE [LARGE SCALE GENOMIC DNA]</scope>
    <source>
        <strain evidence="1 2">TRM45540</strain>
    </source>
</reference>
<evidence type="ECO:0000313" key="1">
    <source>
        <dbReference type="EMBL" id="KFG71543.1"/>
    </source>
</evidence>
<evidence type="ECO:0000313" key="2">
    <source>
        <dbReference type="Proteomes" id="UP000029095"/>
    </source>
</evidence>
<dbReference type="GO" id="GO:0004658">
    <property type="term" value="F:propionyl-CoA carboxylase activity"/>
    <property type="evidence" value="ECO:0007669"/>
    <property type="project" value="InterPro"/>
</dbReference>
<evidence type="ECO:0008006" key="3">
    <source>
        <dbReference type="Google" id="ProtNLM"/>
    </source>
</evidence>
<dbReference type="InterPro" id="IPR032716">
    <property type="entry name" value="ACC_epsilon"/>
</dbReference>
<dbReference type="Proteomes" id="UP000029095">
    <property type="component" value="Unassembled WGS sequence"/>
</dbReference>
<name>A0A086MRM5_9ACTN</name>
<dbReference type="GO" id="GO:0003989">
    <property type="term" value="F:acetyl-CoA carboxylase activity"/>
    <property type="evidence" value="ECO:0007669"/>
    <property type="project" value="InterPro"/>
</dbReference>
<comment type="caution">
    <text evidence="1">The sequence shown here is derived from an EMBL/GenBank/DDBJ whole genome shotgun (WGS) entry which is preliminary data.</text>
</comment>
<gene>
    <name evidence="1" type="ORF">FM21_32570</name>
</gene>
<dbReference type="EMBL" id="JNFQ01000006">
    <property type="protein sequence ID" value="KFG71543.1"/>
    <property type="molecule type" value="Genomic_DNA"/>
</dbReference>
<dbReference type="AlphaFoldDB" id="A0A086MRM5"/>
<dbReference type="RefSeq" id="WP_043384889.1">
    <property type="nucleotide sequence ID" value="NZ_KN039949.1"/>
</dbReference>
<proteinExistence type="predicted"/>
<protein>
    <recommendedName>
        <fullName evidence="3">Acyl-CoA carboxylase subunit epsilon</fullName>
    </recommendedName>
</protein>
<keyword evidence="2" id="KW-1185">Reference proteome</keyword>
<sequence>MAGAGRKDALLRIERGQATEEELAAVAVTLFALLLGHSRPPAARGGERSVALWRRTERARAYQASHSWM</sequence>
<dbReference type="HOGENOM" id="CLU_2774221_0_0_11"/>
<organism evidence="1 2">
    <name type="scientific">Streptomyces mutabilis</name>
    <dbReference type="NCBI Taxonomy" id="67332"/>
    <lineage>
        <taxon>Bacteria</taxon>
        <taxon>Bacillati</taxon>
        <taxon>Actinomycetota</taxon>
        <taxon>Actinomycetes</taxon>
        <taxon>Kitasatosporales</taxon>
        <taxon>Streptomycetaceae</taxon>
        <taxon>Streptomyces</taxon>
    </lineage>
</organism>